<evidence type="ECO:0000256" key="1">
    <source>
        <dbReference type="SAM" id="SignalP"/>
    </source>
</evidence>
<evidence type="ECO:0000313" key="3">
    <source>
        <dbReference type="EMBL" id="MBW4865049.1"/>
    </source>
</evidence>
<dbReference type="InterPro" id="IPR000326">
    <property type="entry name" value="PAP2/HPO"/>
</dbReference>
<dbReference type="Pfam" id="PF01569">
    <property type="entry name" value="PAP2"/>
    <property type="match status" value="1"/>
</dbReference>
<dbReference type="CDD" id="cd03394">
    <property type="entry name" value="PAP2_like_5"/>
    <property type="match status" value="1"/>
</dbReference>
<gene>
    <name evidence="3" type="ORF">KZY68_03220</name>
</gene>
<keyword evidence="1" id="KW-0732">Signal</keyword>
<dbReference type="PANTHER" id="PTHR14969">
    <property type="entry name" value="SPHINGOSINE-1-PHOSPHATE PHOSPHOHYDROLASE"/>
    <property type="match status" value="1"/>
</dbReference>
<dbReference type="SMART" id="SM00014">
    <property type="entry name" value="acidPPc"/>
    <property type="match status" value="1"/>
</dbReference>
<feature type="chain" id="PRO_5043711355" evidence="1">
    <location>
        <begin position="31"/>
        <end position="546"/>
    </location>
</feature>
<sequence length="546" mass="60631">MQYGNSILSLNSYRTFISIILLCTALTCWANPSPTELMNATDSVENTTDSIDIPTNHNTKQHNFLTNSSLSITGLPWIMAGIALRNERKNIRELRNKFQPHFHHTADNYTQFVPLALTTGLKLAGVEGRSDTKRYLVSGTASFAIMATLVQVLKSSTKELRPDGSSYNSFPSGHTATAFAAATILHKEYGMTRSPWYSVAGYMLATATGCMRVLNNRHWASDTFSGAGIGILSTELGYTLGDLLFKNKGLLHPEKDDKPNFYTNPGFFNIQMGIGLTEQQLDIIEHLPVLQKHDDMLKRKLNLSKGIAVGIESAYFLNKYLGVGGRLMITSRNANGFDANALYPKDYIKQTSTFGFLDSYTLTIQSNHMAEFSWSGGLYLNYPISKGFTLGSKLLIGRSYLDGISVTAEAKGHQQDIEIKYESQHKQAIPIFEIKGTPQPNGAPYYSKWDFLKVDGNDAMLFGTGLSATFAYKSRIAWKVFLDYNFAHRTYRTTYAPTLFLKDASQTMTLNGEIIQHVADYVIPYTVSQKKGSAQTILGAAFSICF</sequence>
<name>A0AAW4NRD3_9BACT</name>
<dbReference type="EMBL" id="JAHXRF010000003">
    <property type="protein sequence ID" value="MBW4865049.1"/>
    <property type="molecule type" value="Genomic_DNA"/>
</dbReference>
<organism evidence="3 4">
    <name type="scientific">Segatella salivae</name>
    <dbReference type="NCBI Taxonomy" id="228604"/>
    <lineage>
        <taxon>Bacteria</taxon>
        <taxon>Pseudomonadati</taxon>
        <taxon>Bacteroidota</taxon>
        <taxon>Bacteroidia</taxon>
        <taxon>Bacteroidales</taxon>
        <taxon>Prevotellaceae</taxon>
        <taxon>Segatella</taxon>
    </lineage>
</organism>
<accession>A0AAW4NRD3</accession>
<protein>
    <submittedName>
        <fullName evidence="3">Phosphatase PAP2 family protein</fullName>
    </submittedName>
</protein>
<evidence type="ECO:0000313" key="4">
    <source>
        <dbReference type="Proteomes" id="UP001196873"/>
    </source>
</evidence>
<proteinExistence type="predicted"/>
<dbReference type="RefSeq" id="WP_219427380.1">
    <property type="nucleotide sequence ID" value="NZ_JAHXRD010000003.1"/>
</dbReference>
<dbReference type="Proteomes" id="UP001196873">
    <property type="component" value="Unassembled WGS sequence"/>
</dbReference>
<feature type="signal peptide" evidence="1">
    <location>
        <begin position="1"/>
        <end position="30"/>
    </location>
</feature>
<dbReference type="AlphaFoldDB" id="A0AAW4NRD3"/>
<feature type="domain" description="Phosphatidic acid phosphatase type 2/haloperoxidase" evidence="2">
    <location>
        <begin position="133"/>
        <end position="238"/>
    </location>
</feature>
<reference evidence="3" key="1">
    <citation type="submission" date="2021-07" db="EMBL/GenBank/DDBJ databases">
        <title>Genomic diversity and antimicrobial resistance of Prevotella spp. isolated from chronic lung disease airways.</title>
        <authorList>
            <person name="Webb K.A."/>
            <person name="Olagoke O.S."/>
            <person name="Baird T."/>
            <person name="Neill J."/>
            <person name="Pham A."/>
            <person name="Wells T.J."/>
            <person name="Ramsay K.A."/>
            <person name="Bell S.C."/>
            <person name="Sarovich D.S."/>
            <person name="Price E.P."/>
        </authorList>
    </citation>
    <scope>NUCLEOTIDE SEQUENCE</scope>
    <source>
        <strain evidence="3">SCHI0047.S.3</strain>
    </source>
</reference>
<dbReference type="PANTHER" id="PTHR14969:SF13">
    <property type="entry name" value="AT30094P"/>
    <property type="match status" value="1"/>
</dbReference>
<comment type="caution">
    <text evidence="3">The sequence shown here is derived from an EMBL/GenBank/DDBJ whole genome shotgun (WGS) entry which is preliminary data.</text>
</comment>
<evidence type="ECO:0000259" key="2">
    <source>
        <dbReference type="SMART" id="SM00014"/>
    </source>
</evidence>